<dbReference type="InParanoid" id="M1DC79"/>
<dbReference type="AlphaFoldDB" id="M1DC79"/>
<dbReference type="Gramene" id="PGSC0003DMT400086652">
    <property type="protein sequence ID" value="PGSC0003DMT400086652"/>
    <property type="gene ID" value="PGSC0003DMG400036223"/>
</dbReference>
<sequence length="93" mass="10691">MAIVSPNTPVCQALKEKIKSAIERSSRVWRQGLRSMPWPQDHDLHHDSWSSPRTVGGLVVMPWPLGRLARLRRLLPQLHEQDHGSWSSPRLVE</sequence>
<dbReference type="Proteomes" id="UP000011115">
    <property type="component" value="Unassembled WGS sequence"/>
</dbReference>
<evidence type="ECO:0000313" key="1">
    <source>
        <dbReference type="EnsemblPlants" id="PGSC0003DMT400086652"/>
    </source>
</evidence>
<accession>M1DC79</accession>
<dbReference type="EnsemblPlants" id="PGSC0003DMT400086652">
    <property type="protein sequence ID" value="PGSC0003DMT400086652"/>
    <property type="gene ID" value="PGSC0003DMG400036223"/>
</dbReference>
<name>M1DC79_SOLTU</name>
<reference evidence="2" key="1">
    <citation type="journal article" date="2011" name="Nature">
        <title>Genome sequence and analysis of the tuber crop potato.</title>
        <authorList>
            <consortium name="The Potato Genome Sequencing Consortium"/>
        </authorList>
    </citation>
    <scope>NUCLEOTIDE SEQUENCE [LARGE SCALE GENOMIC DNA]</scope>
    <source>
        <strain evidence="2">cv. DM1-3 516 R44</strain>
    </source>
</reference>
<protein>
    <submittedName>
        <fullName evidence="1">Uncharacterized protein</fullName>
    </submittedName>
</protein>
<dbReference type="PaxDb" id="4113-PGSC0003DMT400086652"/>
<organism evidence="1 2">
    <name type="scientific">Solanum tuberosum</name>
    <name type="common">Potato</name>
    <dbReference type="NCBI Taxonomy" id="4113"/>
    <lineage>
        <taxon>Eukaryota</taxon>
        <taxon>Viridiplantae</taxon>
        <taxon>Streptophyta</taxon>
        <taxon>Embryophyta</taxon>
        <taxon>Tracheophyta</taxon>
        <taxon>Spermatophyta</taxon>
        <taxon>Magnoliopsida</taxon>
        <taxon>eudicotyledons</taxon>
        <taxon>Gunneridae</taxon>
        <taxon>Pentapetalae</taxon>
        <taxon>asterids</taxon>
        <taxon>lamiids</taxon>
        <taxon>Solanales</taxon>
        <taxon>Solanaceae</taxon>
        <taxon>Solanoideae</taxon>
        <taxon>Solaneae</taxon>
        <taxon>Solanum</taxon>
    </lineage>
</organism>
<dbReference type="HOGENOM" id="CLU_160996_0_0_1"/>
<proteinExistence type="predicted"/>
<reference evidence="1" key="2">
    <citation type="submission" date="2015-06" db="UniProtKB">
        <authorList>
            <consortium name="EnsemblPlants"/>
        </authorList>
    </citation>
    <scope>IDENTIFICATION</scope>
    <source>
        <strain evidence="1">DM1-3 516 R44</strain>
    </source>
</reference>
<keyword evidence="2" id="KW-1185">Reference proteome</keyword>
<evidence type="ECO:0000313" key="2">
    <source>
        <dbReference type="Proteomes" id="UP000011115"/>
    </source>
</evidence>